<feature type="transmembrane region" description="Helical" evidence="1">
    <location>
        <begin position="47"/>
        <end position="66"/>
    </location>
</feature>
<keyword evidence="1" id="KW-0472">Membrane</keyword>
<evidence type="ECO:0000313" key="4">
    <source>
        <dbReference type="Proteomes" id="UP000217771"/>
    </source>
</evidence>
<dbReference type="EMBL" id="NSKB01000004">
    <property type="protein sequence ID" value="PAU76505.1"/>
    <property type="molecule type" value="Genomic_DNA"/>
</dbReference>
<feature type="transmembrane region" description="Helical" evidence="1">
    <location>
        <begin position="133"/>
        <end position="152"/>
    </location>
</feature>
<organism evidence="3 4">
    <name type="scientific">Halomonas salipaludis</name>
    <dbReference type="NCBI Taxonomy" id="2032625"/>
    <lineage>
        <taxon>Bacteria</taxon>
        <taxon>Pseudomonadati</taxon>
        <taxon>Pseudomonadota</taxon>
        <taxon>Gammaproteobacteria</taxon>
        <taxon>Oceanospirillales</taxon>
        <taxon>Halomonadaceae</taxon>
        <taxon>Halomonas</taxon>
    </lineage>
</organism>
<feature type="domain" description="DUF1468" evidence="2">
    <location>
        <begin position="22"/>
        <end position="157"/>
    </location>
</feature>
<feature type="transmembrane region" description="Helical" evidence="1">
    <location>
        <begin position="18"/>
        <end position="35"/>
    </location>
</feature>
<evidence type="ECO:0000313" key="3">
    <source>
        <dbReference type="EMBL" id="PAU76505.1"/>
    </source>
</evidence>
<reference evidence="3 4" key="1">
    <citation type="submission" date="2017-08" db="EMBL/GenBank/DDBJ databases">
        <title>Halomonas alkalisoli sp. nov., isolated from saline alkaline soil.</title>
        <authorList>
            <person name="Wang D."/>
            <person name="Zhang G."/>
        </authorList>
    </citation>
    <scope>NUCLEOTIDE SEQUENCE [LARGE SCALE GENOMIC DNA]</scope>
    <source>
        <strain evidence="3 4">WRN001</strain>
    </source>
</reference>
<keyword evidence="4" id="KW-1185">Reference proteome</keyword>
<keyword evidence="1" id="KW-1133">Transmembrane helix</keyword>
<feature type="transmembrane region" description="Helical" evidence="1">
    <location>
        <begin position="86"/>
        <end position="104"/>
    </location>
</feature>
<dbReference type="InterPro" id="IPR009936">
    <property type="entry name" value="DUF1468"/>
</dbReference>
<sequence length="163" mass="18094">MSELSEERGEIGAARRDAVSSLITGLLAVSVFYYGTTLRGDSGMFPMLIGAVMLFGSLGLGLKALLLLRHRLWTAPRKQWQREDWLALRQILIAAVGLLLYALLVRPLGFFSATGLMLLALPYALGYRHLLGIAINAAIVLGMLYLIFIGVFERPLPREFFLR</sequence>
<keyword evidence="1" id="KW-0812">Transmembrane</keyword>
<name>A0A2A2EVS0_9GAMM</name>
<evidence type="ECO:0000256" key="1">
    <source>
        <dbReference type="SAM" id="Phobius"/>
    </source>
</evidence>
<accession>A0A2A2EVS0</accession>
<dbReference type="Pfam" id="PF07331">
    <property type="entry name" value="TctB"/>
    <property type="match status" value="1"/>
</dbReference>
<evidence type="ECO:0000259" key="2">
    <source>
        <dbReference type="Pfam" id="PF07331"/>
    </source>
</evidence>
<dbReference type="RefSeq" id="WP_095620899.1">
    <property type="nucleotide sequence ID" value="NZ_NSKB01000004.1"/>
</dbReference>
<dbReference type="AlphaFoldDB" id="A0A2A2EVS0"/>
<dbReference type="Proteomes" id="UP000217771">
    <property type="component" value="Unassembled WGS sequence"/>
</dbReference>
<protein>
    <recommendedName>
        <fullName evidence="2">DUF1468 domain-containing protein</fullName>
    </recommendedName>
</protein>
<gene>
    <name evidence="3" type="ORF">CK498_10875</name>
</gene>
<proteinExistence type="predicted"/>
<comment type="caution">
    <text evidence="3">The sequence shown here is derived from an EMBL/GenBank/DDBJ whole genome shotgun (WGS) entry which is preliminary data.</text>
</comment>